<keyword evidence="2" id="KW-0732">Signal</keyword>
<proteinExistence type="predicted"/>
<evidence type="ECO:0000313" key="4">
    <source>
        <dbReference type="Proteomes" id="UP001596405"/>
    </source>
</evidence>
<comment type="caution">
    <text evidence="3">The sequence shown here is derived from an EMBL/GenBank/DDBJ whole genome shotgun (WGS) entry which is preliminary data.</text>
</comment>
<keyword evidence="4" id="KW-1185">Reference proteome</keyword>
<sequence length="256" mass="27147">MRLPKSIFLLVSLLFIANNVVQAQLKSKTLVIKKKDLFVVGPTNSLILDTLIMEDKSTLRFWPHGKGILIVKHAFIGKNCLISSKGSTRFHGEDGGPLSLTIEFKELESLTIDASGGDGKNGTHGTNGSDGVPDREERYYVIENNVRVLKTRFIPGRPATSGTPGTMGGVGGSGGDVSLTYSTTDFIINFNNTKGNHVVVIKNSAGRLGVPGRNGTSGTAYGRGMVDNIGSGNPNAKAGKITDGKITLNNMAETTL</sequence>
<evidence type="ECO:0000313" key="3">
    <source>
        <dbReference type="EMBL" id="MFC6998968.1"/>
    </source>
</evidence>
<reference evidence="4" key="1">
    <citation type="journal article" date="2019" name="Int. J. Syst. Evol. Microbiol.">
        <title>The Global Catalogue of Microorganisms (GCM) 10K type strain sequencing project: providing services to taxonomists for standard genome sequencing and annotation.</title>
        <authorList>
            <consortium name="The Broad Institute Genomics Platform"/>
            <consortium name="The Broad Institute Genome Sequencing Center for Infectious Disease"/>
            <person name="Wu L."/>
            <person name="Ma J."/>
        </authorList>
    </citation>
    <scope>NUCLEOTIDE SEQUENCE [LARGE SCALE GENOMIC DNA]</scope>
    <source>
        <strain evidence="4">CGMCC 4.7393</strain>
    </source>
</reference>
<gene>
    <name evidence="3" type="ORF">ACFQHR_15120</name>
</gene>
<feature type="signal peptide" evidence="2">
    <location>
        <begin position="1"/>
        <end position="23"/>
    </location>
</feature>
<evidence type="ECO:0000256" key="1">
    <source>
        <dbReference type="SAM" id="MobiDB-lite"/>
    </source>
</evidence>
<protein>
    <recommendedName>
        <fullName evidence="5">Collagen-like protein</fullName>
    </recommendedName>
</protein>
<name>A0ABW2DPH4_9BACT</name>
<feature type="region of interest" description="Disordered" evidence="1">
    <location>
        <begin position="113"/>
        <end position="134"/>
    </location>
</feature>
<dbReference type="Proteomes" id="UP001596405">
    <property type="component" value="Unassembled WGS sequence"/>
</dbReference>
<feature type="chain" id="PRO_5047540680" description="Collagen-like protein" evidence="2">
    <location>
        <begin position="24"/>
        <end position="256"/>
    </location>
</feature>
<organism evidence="3 4">
    <name type="scientific">Rufibacter roseus</name>
    <dbReference type="NCBI Taxonomy" id="1567108"/>
    <lineage>
        <taxon>Bacteria</taxon>
        <taxon>Pseudomonadati</taxon>
        <taxon>Bacteroidota</taxon>
        <taxon>Cytophagia</taxon>
        <taxon>Cytophagales</taxon>
        <taxon>Hymenobacteraceae</taxon>
        <taxon>Rufibacter</taxon>
    </lineage>
</organism>
<evidence type="ECO:0008006" key="5">
    <source>
        <dbReference type="Google" id="ProtNLM"/>
    </source>
</evidence>
<dbReference type="EMBL" id="JBHSYQ010000008">
    <property type="protein sequence ID" value="MFC6998968.1"/>
    <property type="molecule type" value="Genomic_DNA"/>
</dbReference>
<dbReference type="RefSeq" id="WP_066624369.1">
    <property type="nucleotide sequence ID" value="NZ_JBHSYQ010000008.1"/>
</dbReference>
<evidence type="ECO:0000256" key="2">
    <source>
        <dbReference type="SAM" id="SignalP"/>
    </source>
</evidence>
<accession>A0ABW2DPH4</accession>